<gene>
    <name evidence="1" type="ORF">CTM62_06905</name>
</gene>
<proteinExistence type="predicted"/>
<name>A0A2D3L7B2_PREIN</name>
<accession>A0A2D3L7B2</accession>
<dbReference type="EMBL" id="CP024723">
    <property type="protein sequence ID" value="ATV26469.1"/>
    <property type="molecule type" value="Genomic_DNA"/>
</dbReference>
<sequence>MTLRKRRFYNALTQSELSDRYSLEKYLHFCGVFPVSCLCSDSFSYGCRIVIALFGKTTDT</sequence>
<reference evidence="1 2" key="1">
    <citation type="submission" date="2017-11" db="EMBL/GenBank/DDBJ databases">
        <title>Genome sequencing of Prevotella intermedia KCOM 2837.</title>
        <authorList>
            <person name="Kook J.-K."/>
            <person name="Park S.-N."/>
            <person name="Lim Y.K."/>
        </authorList>
    </citation>
    <scope>NUCLEOTIDE SEQUENCE [LARGE SCALE GENOMIC DNA]</scope>
    <source>
        <strain evidence="1 2">KCOM 2837</strain>
    </source>
</reference>
<protein>
    <submittedName>
        <fullName evidence="1">Uncharacterized protein</fullName>
    </submittedName>
</protein>
<dbReference type="Proteomes" id="UP000229630">
    <property type="component" value="Chromosome 1"/>
</dbReference>
<dbReference type="AlphaFoldDB" id="A0A2D3L7B2"/>
<organism evidence="1 2">
    <name type="scientific">Prevotella intermedia</name>
    <dbReference type="NCBI Taxonomy" id="28131"/>
    <lineage>
        <taxon>Bacteria</taxon>
        <taxon>Pseudomonadati</taxon>
        <taxon>Bacteroidota</taxon>
        <taxon>Bacteroidia</taxon>
        <taxon>Bacteroidales</taxon>
        <taxon>Prevotellaceae</taxon>
        <taxon>Prevotella</taxon>
    </lineage>
</organism>
<evidence type="ECO:0000313" key="2">
    <source>
        <dbReference type="Proteomes" id="UP000229630"/>
    </source>
</evidence>
<evidence type="ECO:0000313" key="1">
    <source>
        <dbReference type="EMBL" id="ATV26469.1"/>
    </source>
</evidence>